<organism evidence="1 2">
    <name type="scientific">Haloplanus litoreus</name>
    <dbReference type="NCBI Taxonomy" id="767515"/>
    <lineage>
        <taxon>Archaea</taxon>
        <taxon>Methanobacteriati</taxon>
        <taxon>Methanobacteriota</taxon>
        <taxon>Stenosarchaea group</taxon>
        <taxon>Halobacteria</taxon>
        <taxon>Halobacteriales</taxon>
        <taxon>Haloferacaceae</taxon>
        <taxon>Haloplanus</taxon>
    </lineage>
</organism>
<name>A0ABD5ZY58_9EURY</name>
<dbReference type="PANTHER" id="PTHR42869">
    <property type="entry name" value="SLL0572 PROTEIN"/>
    <property type="match status" value="1"/>
</dbReference>
<dbReference type="RefSeq" id="WP_379703863.1">
    <property type="nucleotide sequence ID" value="NZ_JBHTAT010000001.1"/>
</dbReference>
<dbReference type="PANTHER" id="PTHR42869:SF1">
    <property type="entry name" value="SLL0572 PROTEIN"/>
    <property type="match status" value="1"/>
</dbReference>
<dbReference type="InterPro" id="IPR053199">
    <property type="entry name" value="cDPG_synthetase-like"/>
</dbReference>
<proteinExistence type="predicted"/>
<evidence type="ECO:0000313" key="2">
    <source>
        <dbReference type="Proteomes" id="UP001596434"/>
    </source>
</evidence>
<dbReference type="EMBL" id="JBHTAT010000001">
    <property type="protein sequence ID" value="MFC7255638.1"/>
    <property type="molecule type" value="Genomic_DNA"/>
</dbReference>
<comment type="caution">
    <text evidence="1">The sequence shown here is derived from an EMBL/GenBank/DDBJ whole genome shotgun (WGS) entry which is preliminary data.</text>
</comment>
<dbReference type="AlphaFoldDB" id="A0ABD5ZY58"/>
<evidence type="ECO:0000313" key="1">
    <source>
        <dbReference type="EMBL" id="MFC7255638.1"/>
    </source>
</evidence>
<dbReference type="InterPro" id="IPR027417">
    <property type="entry name" value="P-loop_NTPase"/>
</dbReference>
<dbReference type="Proteomes" id="UP001596434">
    <property type="component" value="Unassembled WGS sequence"/>
</dbReference>
<protein>
    <submittedName>
        <fullName evidence="1">Cyclic 2,3-diphosphoglycerate synthase</fullName>
    </submittedName>
</protein>
<dbReference type="Gene3D" id="3.40.50.300">
    <property type="entry name" value="P-loop containing nucleotide triphosphate hydrolases"/>
    <property type="match status" value="1"/>
</dbReference>
<accession>A0ABD5ZY58</accession>
<dbReference type="SUPFAM" id="SSF52540">
    <property type="entry name" value="P-loop containing nucleoside triphosphate hydrolases"/>
    <property type="match status" value="1"/>
</dbReference>
<dbReference type="GeneID" id="96954004"/>
<reference evidence="1 2" key="1">
    <citation type="journal article" date="2019" name="Int. J. Syst. Evol. Microbiol.">
        <title>The Global Catalogue of Microorganisms (GCM) 10K type strain sequencing project: providing services to taxonomists for standard genome sequencing and annotation.</title>
        <authorList>
            <consortium name="The Broad Institute Genomics Platform"/>
            <consortium name="The Broad Institute Genome Sequencing Center for Infectious Disease"/>
            <person name="Wu L."/>
            <person name="Ma J."/>
        </authorList>
    </citation>
    <scope>NUCLEOTIDE SEQUENCE [LARGE SCALE GENOMIC DNA]</scope>
    <source>
        <strain evidence="1 2">GX21</strain>
    </source>
</reference>
<sequence>MTRTRVLIMGAAGRDFHDFNTVFRDDDDTEVVAFTRAPGQNLGELDDATERRYPPELAGDRYPDGIPIRPEERLERIVTDEDVDTVVFSYSDVSHEHVMHAASRALAAGADFRIVGPDRMMLDAAVPVVAVDAVRTGCGKSQTARKFAALLADRGRDVVVVREPMPYGDLAAQRVQRFETLADLDDGAVTIEEREEYESHLERGHVVYAGVDYEAVLDRAEAEADVLVWDGGNNELPFFVPDLHVVLVDPHRAGAELRYHPGETNLRLADYVLINKENTADVADIRTVEANVRRTNPDAKIIHANSTITADGDAIAGKRVLVVEDGPTLTHGDAPYGAGLLAARKYGAADIVDPEPGAVGSLRRVFDEYDHLDAVLPAMGYSEEQIRDLEATIRNADPEVVVSGTPHDLGRLIDVGVPVVRVRYELAEKNLTLATVLDRHSEALGE</sequence>
<gene>
    <name evidence="1" type="ORF">ACFQKE_10100</name>
</gene>
<keyword evidence="2" id="KW-1185">Reference proteome</keyword>